<feature type="binding site" evidence="5">
    <location>
        <position position="110"/>
    </location>
    <ligand>
        <name>substrate</name>
    </ligand>
</feature>
<dbReference type="SUPFAM" id="SSF51430">
    <property type="entry name" value="NAD(P)-linked oxidoreductase"/>
    <property type="match status" value="1"/>
</dbReference>
<organism evidence="8 9">
    <name type="scientific">Fusobacterium mortiferum</name>
    <dbReference type="NCBI Taxonomy" id="850"/>
    <lineage>
        <taxon>Bacteria</taxon>
        <taxon>Fusobacteriati</taxon>
        <taxon>Fusobacteriota</taxon>
        <taxon>Fusobacteriia</taxon>
        <taxon>Fusobacteriales</taxon>
        <taxon>Fusobacteriaceae</taxon>
        <taxon>Fusobacterium</taxon>
    </lineage>
</organism>
<dbReference type="Proteomes" id="UP000284676">
    <property type="component" value="Unassembled WGS sequence"/>
</dbReference>
<dbReference type="InterPro" id="IPR018170">
    <property type="entry name" value="Aldo/ket_reductase_CS"/>
</dbReference>
<proteinExistence type="inferred from homology"/>
<feature type="domain" description="NADP-dependent oxidoreductase" evidence="7">
    <location>
        <begin position="13"/>
        <end position="260"/>
    </location>
</feature>
<dbReference type="FunFam" id="3.20.20.100:FF:000015">
    <property type="entry name" value="Oxidoreductase, aldo/keto reductase family"/>
    <property type="match status" value="1"/>
</dbReference>
<protein>
    <submittedName>
        <fullName evidence="8">Aldo/keto reductase</fullName>
    </submittedName>
</protein>
<evidence type="ECO:0000313" key="9">
    <source>
        <dbReference type="Proteomes" id="UP000284676"/>
    </source>
</evidence>
<dbReference type="Pfam" id="PF00248">
    <property type="entry name" value="Aldo_ket_red"/>
    <property type="match status" value="1"/>
</dbReference>
<keyword evidence="3" id="KW-0560">Oxidoreductase</keyword>
<evidence type="ECO:0000259" key="7">
    <source>
        <dbReference type="Pfam" id="PF00248"/>
    </source>
</evidence>
<dbReference type="InterPro" id="IPR023210">
    <property type="entry name" value="NADP_OxRdtase_dom"/>
</dbReference>
<evidence type="ECO:0000256" key="4">
    <source>
        <dbReference type="PIRSR" id="PIRSR000097-1"/>
    </source>
</evidence>
<evidence type="ECO:0000256" key="6">
    <source>
        <dbReference type="PIRSR" id="PIRSR000097-3"/>
    </source>
</evidence>
<evidence type="ECO:0000256" key="2">
    <source>
        <dbReference type="ARBA" id="ARBA00022857"/>
    </source>
</evidence>
<keyword evidence="2" id="KW-0521">NADP</keyword>
<dbReference type="AlphaFoldDB" id="A0A414PS30"/>
<name>A0A414PS30_FUSMR</name>
<dbReference type="PRINTS" id="PR00069">
    <property type="entry name" value="ALDKETRDTASE"/>
</dbReference>
<dbReference type="Gene3D" id="3.20.20.100">
    <property type="entry name" value="NADP-dependent oxidoreductase domain"/>
    <property type="match status" value="1"/>
</dbReference>
<comment type="similarity">
    <text evidence="1">Belongs to the aldo/keto reductase family.</text>
</comment>
<evidence type="ECO:0000256" key="5">
    <source>
        <dbReference type="PIRSR" id="PIRSR000097-2"/>
    </source>
</evidence>
<dbReference type="PIRSF" id="PIRSF000097">
    <property type="entry name" value="AKR"/>
    <property type="match status" value="1"/>
</dbReference>
<evidence type="ECO:0000313" key="8">
    <source>
        <dbReference type="EMBL" id="RHF71296.1"/>
    </source>
</evidence>
<dbReference type="InterPro" id="IPR020471">
    <property type="entry name" value="AKR"/>
</dbReference>
<dbReference type="GO" id="GO:0016616">
    <property type="term" value="F:oxidoreductase activity, acting on the CH-OH group of donors, NAD or NADP as acceptor"/>
    <property type="evidence" value="ECO:0007669"/>
    <property type="project" value="UniProtKB-ARBA"/>
</dbReference>
<feature type="site" description="Lowers pKa of active site Tyr" evidence="6">
    <location>
        <position position="77"/>
    </location>
</feature>
<dbReference type="PROSITE" id="PS00063">
    <property type="entry name" value="ALDOKETO_REDUCTASE_3"/>
    <property type="match status" value="1"/>
</dbReference>
<evidence type="ECO:0000256" key="1">
    <source>
        <dbReference type="ARBA" id="ARBA00007905"/>
    </source>
</evidence>
<dbReference type="PROSITE" id="PS00062">
    <property type="entry name" value="ALDOKETO_REDUCTASE_2"/>
    <property type="match status" value="1"/>
</dbReference>
<dbReference type="PANTHER" id="PTHR43827">
    <property type="entry name" value="2,5-DIKETO-D-GLUCONIC ACID REDUCTASE"/>
    <property type="match status" value="1"/>
</dbReference>
<dbReference type="EMBL" id="QRHL01000016">
    <property type="protein sequence ID" value="RHF71296.1"/>
    <property type="molecule type" value="Genomic_DNA"/>
</dbReference>
<sequence>MYKLMNGVEIPSIAFGTWKISDENICRKSVRYALECGYRHIDAAKIYNNEIFVGKGIAEFLERTPNVKREDLFITTKVWNSDQGYEETLKAFEDSLTRLNLDYIDLYLIHWPNTKNMKTTFETWRALEKLYNDKKVRAIGVCNFEKHHLEELEKNSTITPMVNQIEIHPYNQQDELRAYCESKNIIVESWSPLIQGNINDPVLVEIGKIHGKSPAQVILRWHIQNWLLPLPKSITPSRIKENRELDFILSKEEMEKIKLLNRNERLGSHPDEMEYGFENLR</sequence>
<evidence type="ECO:0000256" key="3">
    <source>
        <dbReference type="ARBA" id="ARBA00023002"/>
    </source>
</evidence>
<dbReference type="InterPro" id="IPR036812">
    <property type="entry name" value="NAD(P)_OxRdtase_dom_sf"/>
</dbReference>
<reference evidence="8 9" key="1">
    <citation type="submission" date="2018-08" db="EMBL/GenBank/DDBJ databases">
        <title>A genome reference for cultivated species of the human gut microbiota.</title>
        <authorList>
            <person name="Zou Y."/>
            <person name="Xue W."/>
            <person name="Luo G."/>
        </authorList>
    </citation>
    <scope>NUCLEOTIDE SEQUENCE [LARGE SCALE GENOMIC DNA]</scope>
    <source>
        <strain evidence="8 9">AM25-1</strain>
    </source>
</reference>
<accession>A0A414PS30</accession>
<comment type="caution">
    <text evidence="8">The sequence shown here is derived from an EMBL/GenBank/DDBJ whole genome shotgun (WGS) entry which is preliminary data.</text>
</comment>
<dbReference type="RefSeq" id="WP_118234520.1">
    <property type="nucleotide sequence ID" value="NZ_QRHL01000016.1"/>
</dbReference>
<gene>
    <name evidence="8" type="ORF">DW663_08855</name>
</gene>
<dbReference type="PANTHER" id="PTHR43827:SF3">
    <property type="entry name" value="NADP-DEPENDENT OXIDOREDUCTASE DOMAIN-CONTAINING PROTEIN"/>
    <property type="match status" value="1"/>
</dbReference>
<dbReference type="PROSITE" id="PS00798">
    <property type="entry name" value="ALDOKETO_REDUCTASE_1"/>
    <property type="match status" value="1"/>
</dbReference>
<feature type="active site" description="Proton donor" evidence="4">
    <location>
        <position position="47"/>
    </location>
</feature>